<gene>
    <name evidence="2" type="ORF">MRATA1EN1_LOCUS27462</name>
</gene>
<evidence type="ECO:0000313" key="3">
    <source>
        <dbReference type="Proteomes" id="UP001176941"/>
    </source>
</evidence>
<evidence type="ECO:0000256" key="1">
    <source>
        <dbReference type="SAM" id="MobiDB-lite"/>
    </source>
</evidence>
<sequence>MLKGRLNIYRQTSLMVPRLRIHLPVQGTRGRSLVREYPTCLGATKPRQNNYGAQVPQPLRPTRHSDESPSPCLQPESPHSSKGQEQPELKASCRGVYLYKIQIKCLYLDCIRVSQIITTQFKSEQ</sequence>
<reference evidence="2" key="1">
    <citation type="submission" date="2023-04" db="EMBL/GenBank/DDBJ databases">
        <authorList>
            <consortium name="ELIXIR-Norway"/>
        </authorList>
    </citation>
    <scope>NUCLEOTIDE SEQUENCE [LARGE SCALE GENOMIC DNA]</scope>
</reference>
<organism evidence="2 3">
    <name type="scientific">Rangifer tarandus platyrhynchus</name>
    <name type="common">Svalbard reindeer</name>
    <dbReference type="NCBI Taxonomy" id="3082113"/>
    <lineage>
        <taxon>Eukaryota</taxon>
        <taxon>Metazoa</taxon>
        <taxon>Chordata</taxon>
        <taxon>Craniata</taxon>
        <taxon>Vertebrata</taxon>
        <taxon>Euteleostomi</taxon>
        <taxon>Mammalia</taxon>
        <taxon>Eutheria</taxon>
        <taxon>Laurasiatheria</taxon>
        <taxon>Artiodactyla</taxon>
        <taxon>Ruminantia</taxon>
        <taxon>Pecora</taxon>
        <taxon>Cervidae</taxon>
        <taxon>Odocoileinae</taxon>
        <taxon>Rangifer</taxon>
    </lineage>
</organism>
<dbReference type="Proteomes" id="UP001176941">
    <property type="component" value="Chromosome 8"/>
</dbReference>
<name>A0ABN8ZX48_RANTA</name>
<protein>
    <submittedName>
        <fullName evidence="2">Uncharacterized protein</fullName>
    </submittedName>
</protein>
<accession>A0ABN8ZX48</accession>
<keyword evidence="3" id="KW-1185">Reference proteome</keyword>
<feature type="region of interest" description="Disordered" evidence="1">
    <location>
        <begin position="44"/>
        <end position="88"/>
    </location>
</feature>
<evidence type="ECO:0000313" key="2">
    <source>
        <dbReference type="EMBL" id="CAI9178500.1"/>
    </source>
</evidence>
<proteinExistence type="predicted"/>
<dbReference type="EMBL" id="OX459944">
    <property type="protein sequence ID" value="CAI9178500.1"/>
    <property type="molecule type" value="Genomic_DNA"/>
</dbReference>